<dbReference type="PANTHER" id="PTHR45774:SF9">
    <property type="entry name" value="LUTE, ISOFORM D"/>
    <property type="match status" value="1"/>
</dbReference>
<organism evidence="2 3">
    <name type="scientific">Anopheles atroparvus</name>
    <name type="common">European mosquito</name>
    <dbReference type="NCBI Taxonomy" id="41427"/>
    <lineage>
        <taxon>Eukaryota</taxon>
        <taxon>Metazoa</taxon>
        <taxon>Ecdysozoa</taxon>
        <taxon>Arthropoda</taxon>
        <taxon>Hexapoda</taxon>
        <taxon>Insecta</taxon>
        <taxon>Pterygota</taxon>
        <taxon>Neoptera</taxon>
        <taxon>Endopterygota</taxon>
        <taxon>Diptera</taxon>
        <taxon>Nematocera</taxon>
        <taxon>Culicoidea</taxon>
        <taxon>Culicidae</taxon>
        <taxon>Anophelinae</taxon>
        <taxon>Anopheles</taxon>
    </lineage>
</organism>
<dbReference type="Pfam" id="PF00651">
    <property type="entry name" value="BTB"/>
    <property type="match status" value="1"/>
</dbReference>
<accession>A0AAG5DP93</accession>
<dbReference type="GO" id="GO:0005829">
    <property type="term" value="C:cytosol"/>
    <property type="evidence" value="ECO:0007669"/>
    <property type="project" value="TreeGrafter"/>
</dbReference>
<sequence>MAQLRKSDFQNFLEYNKESSTLLRKQAMVNNEFLSDVVFLVGPDRQRIYAHKMLLTISSEYFYIMFFGSFVEASEKEVVLANDDPDMFLLIMRYIYSGEIDLTFENMRDIFNIAQKFMLNELITLICNFILRHIEAESTLRLFSENRHYGFASVDDKCLEMISNNP</sequence>
<proteinExistence type="predicted"/>
<reference evidence="2" key="1">
    <citation type="submission" date="2024-04" db="UniProtKB">
        <authorList>
            <consortium name="EnsemblMetazoa"/>
        </authorList>
    </citation>
    <scope>IDENTIFICATION</scope>
    <source>
        <strain evidence="2">EBRO</strain>
    </source>
</reference>
<dbReference type="SUPFAM" id="SSF54695">
    <property type="entry name" value="POZ domain"/>
    <property type="match status" value="1"/>
</dbReference>
<protein>
    <recommendedName>
        <fullName evidence="1">BTB domain-containing protein</fullName>
    </recommendedName>
</protein>
<evidence type="ECO:0000259" key="1">
    <source>
        <dbReference type="PROSITE" id="PS50097"/>
    </source>
</evidence>
<keyword evidence="3" id="KW-1185">Reference proteome</keyword>
<dbReference type="Proteomes" id="UP000075880">
    <property type="component" value="Unassembled WGS sequence"/>
</dbReference>
<dbReference type="PROSITE" id="PS50097">
    <property type="entry name" value="BTB"/>
    <property type="match status" value="1"/>
</dbReference>
<feature type="domain" description="BTB" evidence="1">
    <location>
        <begin position="35"/>
        <end position="104"/>
    </location>
</feature>
<dbReference type="SMART" id="SM00225">
    <property type="entry name" value="BTB"/>
    <property type="match status" value="1"/>
</dbReference>
<evidence type="ECO:0000313" key="2">
    <source>
        <dbReference type="EnsemblMetazoa" id="ENSAATROPP012534"/>
    </source>
</evidence>
<dbReference type="GO" id="GO:0022008">
    <property type="term" value="P:neurogenesis"/>
    <property type="evidence" value="ECO:0007669"/>
    <property type="project" value="TreeGrafter"/>
</dbReference>
<dbReference type="AlphaFoldDB" id="A0AAG5DP93"/>
<dbReference type="InterPro" id="IPR000210">
    <property type="entry name" value="BTB/POZ_dom"/>
</dbReference>
<dbReference type="InterPro" id="IPR011333">
    <property type="entry name" value="SKP1/BTB/POZ_sf"/>
</dbReference>
<dbReference type="Gene3D" id="3.30.710.10">
    <property type="entry name" value="Potassium Channel Kv1.1, Chain A"/>
    <property type="match status" value="1"/>
</dbReference>
<dbReference type="EnsemblMetazoa" id="ENSAATROPT013764">
    <property type="protein sequence ID" value="ENSAATROPP012534"/>
    <property type="gene ID" value="ENSAATROPG011168"/>
</dbReference>
<name>A0AAG5DP93_ANOAO</name>
<evidence type="ECO:0000313" key="3">
    <source>
        <dbReference type="Proteomes" id="UP000075880"/>
    </source>
</evidence>
<dbReference type="PANTHER" id="PTHR45774">
    <property type="entry name" value="BTB/POZ DOMAIN-CONTAINING"/>
    <property type="match status" value="1"/>
</dbReference>